<dbReference type="InterPro" id="IPR007627">
    <property type="entry name" value="RNA_pol_sigma70_r2"/>
</dbReference>
<dbReference type="SUPFAM" id="SSF88946">
    <property type="entry name" value="Sigma2 domain of RNA polymerase sigma factors"/>
    <property type="match status" value="1"/>
</dbReference>
<keyword evidence="4" id="KW-0804">Transcription</keyword>
<evidence type="ECO:0000256" key="4">
    <source>
        <dbReference type="ARBA" id="ARBA00023163"/>
    </source>
</evidence>
<dbReference type="PANTHER" id="PTHR43133:SF60">
    <property type="entry name" value="RNA POLYMERASE SIGMA FACTOR SIGV"/>
    <property type="match status" value="1"/>
</dbReference>
<keyword evidence="3" id="KW-0731">Sigma factor</keyword>
<feature type="domain" description="RNA polymerase sigma factor 70 region 4 type 2" evidence="6">
    <location>
        <begin position="122"/>
        <end position="167"/>
    </location>
</feature>
<evidence type="ECO:0000313" key="8">
    <source>
        <dbReference type="Proteomes" id="UP000789833"/>
    </source>
</evidence>
<dbReference type="InterPro" id="IPR014284">
    <property type="entry name" value="RNA_pol_sigma-70_dom"/>
</dbReference>
<evidence type="ECO:0000313" key="7">
    <source>
        <dbReference type="EMBL" id="CAG9623306.1"/>
    </source>
</evidence>
<dbReference type="PANTHER" id="PTHR43133">
    <property type="entry name" value="RNA POLYMERASE ECF-TYPE SIGMA FACTO"/>
    <property type="match status" value="1"/>
</dbReference>
<dbReference type="Proteomes" id="UP000789833">
    <property type="component" value="Unassembled WGS sequence"/>
</dbReference>
<keyword evidence="8" id="KW-1185">Reference proteome</keyword>
<dbReference type="NCBIfam" id="TIGR02937">
    <property type="entry name" value="sigma70-ECF"/>
    <property type="match status" value="1"/>
</dbReference>
<feature type="domain" description="RNA polymerase sigma-70 region 2" evidence="5">
    <location>
        <begin position="19"/>
        <end position="83"/>
    </location>
</feature>
<reference evidence="7 8" key="1">
    <citation type="submission" date="2021-10" db="EMBL/GenBank/DDBJ databases">
        <authorList>
            <person name="Criscuolo A."/>
        </authorList>
    </citation>
    <scope>NUCLEOTIDE SEQUENCE [LARGE SCALE GENOMIC DNA]</scope>
    <source>
        <strain evidence="8">CIP 111883</strain>
    </source>
</reference>
<name>A0ABM8YTL3_9BACI</name>
<gene>
    <name evidence="7" type="ORF">BACCIP111883_04107</name>
</gene>
<evidence type="ECO:0000259" key="5">
    <source>
        <dbReference type="Pfam" id="PF04542"/>
    </source>
</evidence>
<dbReference type="EMBL" id="CAKJTJ010000042">
    <property type="protein sequence ID" value="CAG9623306.1"/>
    <property type="molecule type" value="Genomic_DNA"/>
</dbReference>
<evidence type="ECO:0000256" key="2">
    <source>
        <dbReference type="ARBA" id="ARBA00023015"/>
    </source>
</evidence>
<dbReference type="InterPro" id="IPR013325">
    <property type="entry name" value="RNA_pol_sigma_r2"/>
</dbReference>
<dbReference type="Gene3D" id="1.10.10.10">
    <property type="entry name" value="Winged helix-like DNA-binding domain superfamily/Winged helix DNA-binding domain"/>
    <property type="match status" value="1"/>
</dbReference>
<dbReference type="InterPro" id="IPR013324">
    <property type="entry name" value="RNA_pol_sigma_r3/r4-like"/>
</dbReference>
<sequence>MEENNNLSERDKIYLIEELFTKYSTDIKRIAFLYVKDSILVEDILQEVFISCFINLEKFKGKSSYKTWLLKITANKCRDALKRWSFKNIIYKDTLDDGYKIEETPENIFTTKQEEYLVAIQLLKLPLKYREVIILFYYQELSIEEISNILNININTTKTRLYRGRERFKSLLEESGYTWELN</sequence>
<evidence type="ECO:0000256" key="1">
    <source>
        <dbReference type="ARBA" id="ARBA00010641"/>
    </source>
</evidence>
<dbReference type="InterPro" id="IPR036388">
    <property type="entry name" value="WH-like_DNA-bd_sf"/>
</dbReference>
<dbReference type="Pfam" id="PF08281">
    <property type="entry name" value="Sigma70_r4_2"/>
    <property type="match status" value="1"/>
</dbReference>
<dbReference type="RefSeq" id="WP_230504635.1">
    <property type="nucleotide sequence ID" value="NZ_CAKJTJ010000042.1"/>
</dbReference>
<comment type="caution">
    <text evidence="7">The sequence shown here is derived from an EMBL/GenBank/DDBJ whole genome shotgun (WGS) entry which is preliminary data.</text>
</comment>
<proteinExistence type="inferred from homology"/>
<dbReference type="SUPFAM" id="SSF88659">
    <property type="entry name" value="Sigma3 and sigma4 domains of RNA polymerase sigma factors"/>
    <property type="match status" value="1"/>
</dbReference>
<keyword evidence="2" id="KW-0805">Transcription regulation</keyword>
<protein>
    <submittedName>
        <fullName evidence="7">Uncharacterized protein</fullName>
    </submittedName>
</protein>
<organism evidence="7 8">
    <name type="scientific">Sutcliffiella rhizosphaerae</name>
    <dbReference type="NCBI Taxonomy" id="2880967"/>
    <lineage>
        <taxon>Bacteria</taxon>
        <taxon>Bacillati</taxon>
        <taxon>Bacillota</taxon>
        <taxon>Bacilli</taxon>
        <taxon>Bacillales</taxon>
        <taxon>Bacillaceae</taxon>
        <taxon>Sutcliffiella</taxon>
    </lineage>
</organism>
<evidence type="ECO:0000259" key="6">
    <source>
        <dbReference type="Pfam" id="PF08281"/>
    </source>
</evidence>
<dbReference type="InterPro" id="IPR013249">
    <property type="entry name" value="RNA_pol_sigma70_r4_t2"/>
</dbReference>
<accession>A0ABM8YTL3</accession>
<comment type="similarity">
    <text evidence="1">Belongs to the sigma-70 factor family. ECF subfamily.</text>
</comment>
<evidence type="ECO:0000256" key="3">
    <source>
        <dbReference type="ARBA" id="ARBA00023082"/>
    </source>
</evidence>
<dbReference type="Pfam" id="PF04542">
    <property type="entry name" value="Sigma70_r2"/>
    <property type="match status" value="1"/>
</dbReference>
<dbReference type="InterPro" id="IPR039425">
    <property type="entry name" value="RNA_pol_sigma-70-like"/>
</dbReference>
<dbReference type="Gene3D" id="1.10.1740.10">
    <property type="match status" value="1"/>
</dbReference>